<dbReference type="GO" id="GO:0009338">
    <property type="term" value="C:exodeoxyribonuclease V complex"/>
    <property type="evidence" value="ECO:0007669"/>
    <property type="project" value="TreeGrafter"/>
</dbReference>
<keyword evidence="6 15" id="KW-0347">Helicase</keyword>
<dbReference type="InterPro" id="IPR011335">
    <property type="entry name" value="Restrct_endonuc-II-like"/>
</dbReference>
<dbReference type="SUPFAM" id="SSF52540">
    <property type="entry name" value="P-loop containing nucleoside triphosphate hydrolases"/>
    <property type="match status" value="1"/>
</dbReference>
<dbReference type="CDD" id="cd22352">
    <property type="entry name" value="RecB_C-like"/>
    <property type="match status" value="1"/>
</dbReference>
<evidence type="ECO:0000256" key="10">
    <source>
        <dbReference type="ARBA" id="ARBA00023125"/>
    </source>
</evidence>
<keyword evidence="3 15" id="KW-0547">Nucleotide-binding</keyword>
<name>M0QQD8_9ACTN</name>
<dbReference type="Gene3D" id="1.10.486.10">
    <property type="entry name" value="PCRA, domain 4"/>
    <property type="match status" value="1"/>
</dbReference>
<evidence type="ECO:0000256" key="13">
    <source>
        <dbReference type="ARBA" id="ARBA00034617"/>
    </source>
</evidence>
<dbReference type="OrthoDB" id="9810135at2"/>
<dbReference type="EMBL" id="BANX01000026">
    <property type="protein sequence ID" value="GAC69667.1"/>
    <property type="molecule type" value="Genomic_DNA"/>
</dbReference>
<feature type="domain" description="UvrD-like helicase ATP-binding" evidence="17">
    <location>
        <begin position="5"/>
        <end position="342"/>
    </location>
</feature>
<evidence type="ECO:0000256" key="15">
    <source>
        <dbReference type="HAMAP-Rule" id="MF_01485"/>
    </source>
</evidence>
<dbReference type="InterPro" id="IPR004586">
    <property type="entry name" value="RecB"/>
</dbReference>
<dbReference type="Pfam" id="PF13361">
    <property type="entry name" value="UvrD_C"/>
    <property type="match status" value="1"/>
</dbReference>
<keyword evidence="11 15" id="KW-0234">DNA repair</keyword>
<evidence type="ECO:0000256" key="4">
    <source>
        <dbReference type="ARBA" id="ARBA00022763"/>
    </source>
</evidence>
<dbReference type="Gene3D" id="3.40.50.300">
    <property type="entry name" value="P-loop containing nucleotide triphosphate hydrolases"/>
    <property type="match status" value="3"/>
</dbReference>
<proteinExistence type="inferred from homology"/>
<keyword evidence="10 15" id="KW-0238">DNA-binding</keyword>
<evidence type="ECO:0000256" key="7">
    <source>
        <dbReference type="ARBA" id="ARBA00022839"/>
    </source>
</evidence>
<evidence type="ECO:0000256" key="16">
    <source>
        <dbReference type="PROSITE-ProRule" id="PRU00560"/>
    </source>
</evidence>
<keyword evidence="12 15" id="KW-0413">Isomerase</keyword>
<dbReference type="GO" id="GO:0008854">
    <property type="term" value="F:exodeoxyribonuclease V activity"/>
    <property type="evidence" value="ECO:0007669"/>
    <property type="project" value="UniProtKB-EC"/>
</dbReference>
<dbReference type="eggNOG" id="COG1074">
    <property type="taxonomic scope" value="Bacteria"/>
</dbReference>
<dbReference type="HAMAP" id="MF_01485">
    <property type="entry name" value="RecB"/>
    <property type="match status" value="1"/>
</dbReference>
<comment type="catalytic activity">
    <reaction evidence="14 15">
        <text>ATP + H2O = ADP + phosphate + H(+)</text>
        <dbReference type="Rhea" id="RHEA:13065"/>
        <dbReference type="ChEBI" id="CHEBI:15377"/>
        <dbReference type="ChEBI" id="CHEBI:15378"/>
        <dbReference type="ChEBI" id="CHEBI:30616"/>
        <dbReference type="ChEBI" id="CHEBI:43474"/>
        <dbReference type="ChEBI" id="CHEBI:456216"/>
        <dbReference type="EC" id="5.6.2.4"/>
    </reaction>
</comment>
<keyword evidence="20" id="KW-1185">Reference proteome</keyword>
<dbReference type="PANTHER" id="PTHR11070:SF23">
    <property type="entry name" value="RECBCD ENZYME SUBUNIT RECB"/>
    <property type="match status" value="1"/>
</dbReference>
<evidence type="ECO:0000259" key="18">
    <source>
        <dbReference type="PROSITE" id="PS51217"/>
    </source>
</evidence>
<dbReference type="EC" id="3.1.11.5" evidence="15"/>
<keyword evidence="4 15" id="KW-0227">DNA damage</keyword>
<accession>M0QQD8</accession>
<dbReference type="RefSeq" id="WP_007622971.1">
    <property type="nucleotide sequence ID" value="NZ_BANX01000026.1"/>
</dbReference>
<sequence length="1136" mass="123214">MTPRGERPSPFEIGEPTADGTTVLEASAGTGKTFAIVGVAARHLADGVPISELLLVTFSRAATAELRERMRDRVRQLVADLGDIAVARASDDELTRLLADGSEETVVERRTNLARALSDFDASTIATTHTFCNRMLEALGFLGEREWAHQIVEDTDELTEEAARDLYLRGFAGQERPPITFAEASETALAAVRAPAVDLAPRPEQDHAMDDRSSAAIAALRVRFATAVRAQTESRKLTARLRTYDDLQQILFRILTDPEVGETAAQRIRDSFAVVLIDEFQDTDPQQWEIVRRCFHGHRRLVLVGDPKQSIYAFRGAEVLSYLSAVRHADAFRVLDVNRRSDGDLVDALGQIYGGAQLGHPDIEVLPVVASHRGSRLTGTAPLRIRTFVRGDFSVVGASGYPGVAAIRERVTADVAADIARLLASEATIDTGSGPRAVTPGDIAILTKTNKTIGPLQEQLQDLGVAAVVGSGTSVFHTASAMHWLWVIRAIEQPARSDRVRLAALTPLIGWAPDDLAAADEHPLSALAQRLQELGRVFDTGGFAALSQRLMVADDVAGRVLGTVDGERVLTDLIQVSALCTAHVMETACGLGALAQWLADRVADGSRWRRHDDQIRKLDRDTHAVQIMTVHASKGLQFPIVYVPFGWDASRLSDPATFTFHDAKGVRQLDVGGRSAPGRGERLAVSERENAGEDLRLLYVALTRARSQVVLWWAPSYAGSSASLQRMLFRASDGGVVPETVPIPDDAECLQTLSSIAARHRSISVEPVEHRAIEPWRHGDDTDTDEPLTAARFDRMVDQSWRRTSYSAIVAAAGHVVAPVLTTGSEPEDAVLADEPVVADTADVEMVERSLVDPSPVEEVPDGIPSPMNGMPFGAAFGTLVHEVLEYVDTDAPDRAAHVRELCAASVSRQSLEVDVDDLADALVAVLTTPLGFGDLWGVAPRDRLAEMDFEFPLGDVGQGIGARAGESARGRPGVEITAIGDLLRRHLRADDPLRPYADVVGDLPDDRLRGFLTGSIDSVLRVDGRFVIVDYKTNRLRPGLLVAEDFTAEAMAGEMMHAHYPLQALLYSVALHRYLRWRLPAYTPARHLGPVQYHFVRGMAGPTTPPGCGVFGWQIPPDLVTELSDLLASSGGGER</sequence>
<evidence type="ECO:0000256" key="1">
    <source>
        <dbReference type="ARBA" id="ARBA00022722"/>
    </source>
</evidence>
<dbReference type="GO" id="GO:0016887">
    <property type="term" value="F:ATP hydrolysis activity"/>
    <property type="evidence" value="ECO:0007669"/>
    <property type="project" value="RHEA"/>
</dbReference>
<dbReference type="InterPro" id="IPR011604">
    <property type="entry name" value="PDDEXK-like_dom_sf"/>
</dbReference>
<feature type="region of interest" description="DNA-binding and helicase activity, interacts with RecC" evidence="15">
    <location>
        <begin position="1"/>
        <end position="738"/>
    </location>
</feature>
<comment type="caution">
    <text evidence="19">The sequence shown here is derived from an EMBL/GenBank/DDBJ whole genome shotgun (WGS) entry which is preliminary data.</text>
</comment>
<evidence type="ECO:0000256" key="9">
    <source>
        <dbReference type="ARBA" id="ARBA00022842"/>
    </source>
</evidence>
<feature type="domain" description="UvrD-like helicase C-terminal" evidence="18">
    <location>
        <begin position="360"/>
        <end position="635"/>
    </location>
</feature>
<keyword evidence="2 15" id="KW-0479">Metal-binding</keyword>
<comment type="similarity">
    <text evidence="15">Belongs to the helicase family. UvrD subfamily.</text>
</comment>
<evidence type="ECO:0000256" key="11">
    <source>
        <dbReference type="ARBA" id="ARBA00023204"/>
    </source>
</evidence>
<dbReference type="InterPro" id="IPR027417">
    <property type="entry name" value="P-loop_NTPase"/>
</dbReference>
<dbReference type="GO" id="GO:0005829">
    <property type="term" value="C:cytosol"/>
    <property type="evidence" value="ECO:0007669"/>
    <property type="project" value="TreeGrafter"/>
</dbReference>
<comment type="cofactor">
    <cofactor evidence="15">
        <name>Mg(2+)</name>
        <dbReference type="ChEBI" id="CHEBI:18420"/>
    </cofactor>
    <text evidence="15">Binds 1 Mg(2+) ion per subunit.</text>
</comment>
<dbReference type="InterPro" id="IPR038726">
    <property type="entry name" value="PDDEXK_AddAB-type"/>
</dbReference>
<feature type="active site" description="For nuclease activity" evidence="15">
    <location>
        <position position="1031"/>
    </location>
</feature>
<dbReference type="PANTHER" id="PTHR11070">
    <property type="entry name" value="UVRD / RECB / PCRA DNA HELICASE FAMILY MEMBER"/>
    <property type="match status" value="1"/>
</dbReference>
<comment type="domain">
    <text evidence="15">The C-terminal domain has nuclease activity and interacts with RecD. It interacts with RecA, facilitating its loading onto ssDNA.</text>
</comment>
<comment type="catalytic activity">
    <reaction evidence="13 15">
        <text>Couples ATP hydrolysis with the unwinding of duplex DNA by translocating in the 3'-5' direction.</text>
        <dbReference type="EC" id="5.6.2.4"/>
    </reaction>
</comment>
<organism evidence="19 20">
    <name type="scientific">Gordonia soli NBRC 108243</name>
    <dbReference type="NCBI Taxonomy" id="1223545"/>
    <lineage>
        <taxon>Bacteria</taxon>
        <taxon>Bacillati</taxon>
        <taxon>Actinomycetota</taxon>
        <taxon>Actinomycetes</taxon>
        <taxon>Mycobacteriales</taxon>
        <taxon>Gordoniaceae</taxon>
        <taxon>Gordonia</taxon>
    </lineage>
</organism>
<dbReference type="GO" id="GO:0003677">
    <property type="term" value="F:DNA binding"/>
    <property type="evidence" value="ECO:0007669"/>
    <property type="project" value="UniProtKB-UniRule"/>
</dbReference>
<feature type="binding site" evidence="16">
    <location>
        <begin position="26"/>
        <end position="33"/>
    </location>
    <ligand>
        <name>ATP</name>
        <dbReference type="ChEBI" id="CHEBI:30616"/>
    </ligand>
</feature>
<dbReference type="Pfam" id="PF12705">
    <property type="entry name" value="PDDEXK_1"/>
    <property type="match status" value="1"/>
</dbReference>
<dbReference type="InterPro" id="IPR000212">
    <property type="entry name" value="DNA_helicase_UvrD/REP"/>
</dbReference>
<evidence type="ECO:0000256" key="2">
    <source>
        <dbReference type="ARBA" id="ARBA00022723"/>
    </source>
</evidence>
<dbReference type="InterPro" id="IPR014017">
    <property type="entry name" value="DNA_helicase_UvrD-like_C"/>
</dbReference>
<dbReference type="PROSITE" id="PS51217">
    <property type="entry name" value="UVRD_HELICASE_CTER"/>
    <property type="match status" value="1"/>
</dbReference>
<feature type="binding site" evidence="15">
    <location>
        <position position="882"/>
    </location>
    <ligand>
        <name>Mg(2+)</name>
        <dbReference type="ChEBI" id="CHEBI:18420"/>
    </ligand>
</feature>
<protein>
    <recommendedName>
        <fullName evidence="15">RecBCD enzyme subunit RecB</fullName>
        <ecNumber evidence="15">3.1.11.5</ecNumber>
        <ecNumber evidence="15">5.6.2.4</ecNumber>
    </recommendedName>
    <alternativeName>
        <fullName evidence="15">DNA 3'-5' helicase subunit RecB</fullName>
    </alternativeName>
    <alternativeName>
        <fullName evidence="15">Exonuclease V subunit RecB</fullName>
        <shortName evidence="15">ExoV subunit RecB</shortName>
    </alternativeName>
    <alternativeName>
        <fullName evidence="15">Helicase/nuclease RecBCD subunit RecB</fullName>
    </alternativeName>
</protein>
<comment type="miscellaneous">
    <text evidence="15">In the RecBCD complex, RecB has a slow 3'-5' helicase, an exonuclease activity and loads RecA onto ssDNA, RecD has a fast 5'-3' helicase activity, while RecC stimulates the ATPase and processivity of the RecB helicase and contributes to recognition of the Chi site.</text>
</comment>
<keyword evidence="1 15" id="KW-0540">Nuclease</keyword>
<evidence type="ECO:0000313" key="19">
    <source>
        <dbReference type="EMBL" id="GAC69667.1"/>
    </source>
</evidence>
<evidence type="ECO:0000256" key="14">
    <source>
        <dbReference type="ARBA" id="ARBA00048988"/>
    </source>
</evidence>
<comment type="domain">
    <text evidence="15">The N-terminal DNA-binding domain is a ssDNA-dependent ATPase and has ATP-dependent 3'-5' helicase function. This domain interacts with RecC.</text>
</comment>
<comment type="subunit">
    <text evidence="15">Heterotrimer of RecB, RecC and RecD. All subunits contribute to DNA-binding. Interacts with RecA.</text>
</comment>
<feature type="binding site" evidence="15">
    <location>
        <position position="1031"/>
    </location>
    <ligand>
        <name>Mg(2+)</name>
        <dbReference type="ChEBI" id="CHEBI:18420"/>
    </ligand>
</feature>
<dbReference type="GO" id="GO:0000724">
    <property type="term" value="P:double-strand break repair via homologous recombination"/>
    <property type="evidence" value="ECO:0007669"/>
    <property type="project" value="UniProtKB-UniRule"/>
</dbReference>
<dbReference type="Gene3D" id="1.10.3170.10">
    <property type="entry name" value="Recbcd, chain B, domain 2"/>
    <property type="match status" value="1"/>
</dbReference>
<keyword evidence="7 15" id="KW-0269">Exonuclease</keyword>
<dbReference type="STRING" id="1223545.GS4_26_01150"/>
<evidence type="ECO:0000256" key="3">
    <source>
        <dbReference type="ARBA" id="ARBA00022741"/>
    </source>
</evidence>
<evidence type="ECO:0000313" key="20">
    <source>
        <dbReference type="Proteomes" id="UP000011666"/>
    </source>
</evidence>
<dbReference type="Gene3D" id="3.90.320.10">
    <property type="match status" value="1"/>
</dbReference>
<dbReference type="SUPFAM" id="SSF52980">
    <property type="entry name" value="Restriction endonuclease-like"/>
    <property type="match status" value="1"/>
</dbReference>
<dbReference type="GO" id="GO:0000287">
    <property type="term" value="F:magnesium ion binding"/>
    <property type="evidence" value="ECO:0007669"/>
    <property type="project" value="UniProtKB-UniRule"/>
</dbReference>
<evidence type="ECO:0000256" key="12">
    <source>
        <dbReference type="ARBA" id="ARBA00023235"/>
    </source>
</evidence>
<dbReference type="GO" id="GO:0043138">
    <property type="term" value="F:3'-5' DNA helicase activity"/>
    <property type="evidence" value="ECO:0007669"/>
    <property type="project" value="UniProtKB-UniRule"/>
</dbReference>
<evidence type="ECO:0000256" key="6">
    <source>
        <dbReference type="ARBA" id="ARBA00022806"/>
    </source>
</evidence>
<keyword evidence="5 15" id="KW-0378">Hydrolase</keyword>
<dbReference type="AlphaFoldDB" id="M0QQD8"/>
<comment type="catalytic activity">
    <reaction evidence="15">
        <text>Exonucleolytic cleavage (in the presence of ATP) in either 5'- to 3'- or 3'- to 5'-direction to yield 5'-phosphooligonucleotides.</text>
        <dbReference type="EC" id="3.1.11.5"/>
    </reaction>
</comment>
<evidence type="ECO:0000256" key="8">
    <source>
        <dbReference type="ARBA" id="ARBA00022840"/>
    </source>
</evidence>
<feature type="region of interest" description="Nuclease activity, interacts with RecD and RecA" evidence="15">
    <location>
        <begin position="800"/>
        <end position="1136"/>
    </location>
</feature>
<dbReference type="InterPro" id="IPR014016">
    <property type="entry name" value="UvrD-like_ATP-bd"/>
</dbReference>
<keyword evidence="8 15" id="KW-0067">ATP-binding</keyword>
<comment type="function">
    <text evidence="15">A helicase/nuclease that prepares dsDNA breaks (DSB) for recombinational DNA repair. Binds to DSBs and unwinds DNA via a highly rapid and processive ATP-dependent bidirectional helicase activity. Unwinds dsDNA until it encounters a Chi (crossover hotspot instigator) sequence from the 3' direction. Cuts ssDNA a few nucleotides 3' to the Chi site. The properties and activities of the enzyme are changed at Chi. The Chi-altered holoenzyme produces a long 3'-ssDNA overhang and facilitates RecA-binding to the ssDNA for homologous DNA recombination and repair. Holoenzyme degrades any linearized DNA that is unable to undergo homologous recombination. In the holoenzyme this subunit contributes ATPase, 3'-5' helicase, exonuclease activity and loads RecA onto ssDNA.</text>
</comment>
<dbReference type="Pfam" id="PF00580">
    <property type="entry name" value="UvrD-helicase"/>
    <property type="match status" value="1"/>
</dbReference>
<keyword evidence="9 15" id="KW-0460">Magnesium</keyword>
<dbReference type="Proteomes" id="UP000011666">
    <property type="component" value="Unassembled WGS sequence"/>
</dbReference>
<dbReference type="GO" id="GO:0005524">
    <property type="term" value="F:ATP binding"/>
    <property type="evidence" value="ECO:0007669"/>
    <property type="project" value="UniProtKB-UniRule"/>
</dbReference>
<reference evidence="19 20" key="1">
    <citation type="submission" date="2013-01" db="EMBL/GenBank/DDBJ databases">
        <title>Whole genome shotgun sequence of Gordonia soli NBRC 108243.</title>
        <authorList>
            <person name="Isaki-Nakamura S."/>
            <person name="Hosoyama A."/>
            <person name="Tsuchikane K."/>
            <person name="Ando Y."/>
            <person name="Baba S."/>
            <person name="Ohji S."/>
            <person name="Hamada M."/>
            <person name="Tamura T."/>
            <person name="Yamazoe A."/>
            <person name="Yamazaki S."/>
            <person name="Fujita N."/>
        </authorList>
    </citation>
    <scope>NUCLEOTIDE SEQUENCE [LARGE SCALE GENOMIC DNA]</scope>
    <source>
        <strain evidence="19 20">NBRC 108243</strain>
    </source>
</reference>
<dbReference type="PROSITE" id="PS51198">
    <property type="entry name" value="UVRD_HELICASE_ATP_BIND"/>
    <property type="match status" value="1"/>
</dbReference>
<gene>
    <name evidence="15 19" type="primary">recB</name>
    <name evidence="19" type="ORF">GS4_26_01150</name>
</gene>
<evidence type="ECO:0000259" key="17">
    <source>
        <dbReference type="PROSITE" id="PS51198"/>
    </source>
</evidence>
<evidence type="ECO:0000256" key="5">
    <source>
        <dbReference type="ARBA" id="ARBA00022801"/>
    </source>
</evidence>
<feature type="binding site" evidence="15">
    <location>
        <position position="1018"/>
    </location>
    <ligand>
        <name>Mg(2+)</name>
        <dbReference type="ChEBI" id="CHEBI:18420"/>
    </ligand>
</feature>
<dbReference type="EC" id="5.6.2.4" evidence="15"/>